<feature type="compositionally biased region" description="Polar residues" evidence="1">
    <location>
        <begin position="52"/>
        <end position="63"/>
    </location>
</feature>
<feature type="region of interest" description="Disordered" evidence="1">
    <location>
        <begin position="1"/>
        <end position="72"/>
    </location>
</feature>
<proteinExistence type="predicted"/>
<dbReference type="AlphaFoldDB" id="A0A139A1L7"/>
<evidence type="ECO:0000256" key="1">
    <source>
        <dbReference type="SAM" id="MobiDB-lite"/>
    </source>
</evidence>
<keyword evidence="3" id="KW-1185">Reference proteome</keyword>
<accession>A0A139A1L7</accession>
<feature type="compositionally biased region" description="Polar residues" evidence="1">
    <location>
        <begin position="1"/>
        <end position="21"/>
    </location>
</feature>
<name>A0A139A1L7_GONPJ</name>
<evidence type="ECO:0000313" key="2">
    <source>
        <dbReference type="EMBL" id="KXS10652.1"/>
    </source>
</evidence>
<dbReference type="Proteomes" id="UP000070544">
    <property type="component" value="Unassembled WGS sequence"/>
</dbReference>
<dbReference type="EMBL" id="KQ965819">
    <property type="protein sequence ID" value="KXS10652.1"/>
    <property type="molecule type" value="Genomic_DNA"/>
</dbReference>
<feature type="region of interest" description="Disordered" evidence="1">
    <location>
        <begin position="89"/>
        <end position="112"/>
    </location>
</feature>
<sequence>MSTSTDPTITPLASTNASPSTPHFRRIIFEDSRLSNRPIRSPHRSRHCLSSHEPSQAALSQTGSPASPSSSSSAALLIPSFLALLGLTPSPSTTGTPVSASSTPSAAFLIAG</sequence>
<organism evidence="2 3">
    <name type="scientific">Gonapodya prolifera (strain JEL478)</name>
    <name type="common">Monoblepharis prolifera</name>
    <dbReference type="NCBI Taxonomy" id="1344416"/>
    <lineage>
        <taxon>Eukaryota</taxon>
        <taxon>Fungi</taxon>
        <taxon>Fungi incertae sedis</taxon>
        <taxon>Chytridiomycota</taxon>
        <taxon>Chytridiomycota incertae sedis</taxon>
        <taxon>Monoblepharidomycetes</taxon>
        <taxon>Monoblepharidales</taxon>
        <taxon>Gonapodyaceae</taxon>
        <taxon>Gonapodya</taxon>
    </lineage>
</organism>
<evidence type="ECO:0000313" key="3">
    <source>
        <dbReference type="Proteomes" id="UP000070544"/>
    </source>
</evidence>
<protein>
    <submittedName>
        <fullName evidence="2">Uncharacterized protein</fullName>
    </submittedName>
</protein>
<reference evidence="2 3" key="1">
    <citation type="journal article" date="2015" name="Genome Biol. Evol.">
        <title>Phylogenomic analyses indicate that early fungi evolved digesting cell walls of algal ancestors of land plants.</title>
        <authorList>
            <person name="Chang Y."/>
            <person name="Wang S."/>
            <person name="Sekimoto S."/>
            <person name="Aerts A.L."/>
            <person name="Choi C."/>
            <person name="Clum A."/>
            <person name="LaButti K.M."/>
            <person name="Lindquist E.A."/>
            <person name="Yee Ngan C."/>
            <person name="Ohm R.A."/>
            <person name="Salamov A.A."/>
            <person name="Grigoriev I.V."/>
            <person name="Spatafora J.W."/>
            <person name="Berbee M.L."/>
        </authorList>
    </citation>
    <scope>NUCLEOTIDE SEQUENCE [LARGE SCALE GENOMIC DNA]</scope>
    <source>
        <strain evidence="2 3">JEL478</strain>
    </source>
</reference>
<gene>
    <name evidence="2" type="ORF">M427DRAFT_61859</name>
</gene>
<feature type="compositionally biased region" description="Basic residues" evidence="1">
    <location>
        <begin position="40"/>
        <end position="49"/>
    </location>
</feature>